<evidence type="ECO:0000313" key="1">
    <source>
        <dbReference type="EMBL" id="CAB5507377.1"/>
    </source>
</evidence>
<organism evidence="1 2">
    <name type="scientific">Bathymodiolus azoricus thioautotrophic gill symbiont</name>
    <dbReference type="NCBI Taxonomy" id="235205"/>
    <lineage>
        <taxon>Bacteria</taxon>
        <taxon>Pseudomonadati</taxon>
        <taxon>Pseudomonadota</taxon>
        <taxon>Gammaproteobacteria</taxon>
        <taxon>sulfur-oxidizing symbionts</taxon>
    </lineage>
</organism>
<protein>
    <submittedName>
        <fullName evidence="1">Uncharacterized protein</fullName>
    </submittedName>
</protein>
<comment type="caution">
    <text evidence="1">The sequence shown here is derived from an EMBL/GenBank/DDBJ whole genome shotgun (WGS) entry which is preliminary data.</text>
</comment>
<proteinExistence type="predicted"/>
<gene>
    <name evidence="1" type="ORF">AZO1586R_2359</name>
</gene>
<name>A0ACA8ZU87_9GAMM</name>
<dbReference type="EMBL" id="CAESAP020000382">
    <property type="protein sequence ID" value="CAB5507377.1"/>
    <property type="molecule type" value="Genomic_DNA"/>
</dbReference>
<keyword evidence="2" id="KW-1185">Reference proteome</keyword>
<sequence length="54" mass="5794">MAELPQASSSFLLIGSSIARLNLPAASLSDEQLCNKIALSTVVINIILVFIFFI</sequence>
<evidence type="ECO:0000313" key="2">
    <source>
        <dbReference type="Proteomes" id="UP000635628"/>
    </source>
</evidence>
<reference evidence="1" key="1">
    <citation type="submission" date="2020-05" db="EMBL/GenBank/DDBJ databases">
        <authorList>
            <person name="Petersen J."/>
            <person name="Sayavedra L."/>
        </authorList>
    </citation>
    <scope>NUCLEOTIDE SEQUENCE</scope>
    <source>
        <strain evidence="1">B azoricus SOX Menez Gwen</strain>
    </source>
</reference>
<accession>A0ACA8ZU87</accession>
<dbReference type="Proteomes" id="UP000635628">
    <property type="component" value="Unassembled WGS sequence"/>
</dbReference>